<feature type="region of interest" description="Disordered" evidence="1">
    <location>
        <begin position="1"/>
        <end position="27"/>
    </location>
</feature>
<organism evidence="2">
    <name type="scientific">Tanacetum cinerariifolium</name>
    <name type="common">Dalmatian daisy</name>
    <name type="synonym">Chrysanthemum cinerariifolium</name>
    <dbReference type="NCBI Taxonomy" id="118510"/>
    <lineage>
        <taxon>Eukaryota</taxon>
        <taxon>Viridiplantae</taxon>
        <taxon>Streptophyta</taxon>
        <taxon>Embryophyta</taxon>
        <taxon>Tracheophyta</taxon>
        <taxon>Spermatophyta</taxon>
        <taxon>Magnoliopsida</taxon>
        <taxon>eudicotyledons</taxon>
        <taxon>Gunneridae</taxon>
        <taxon>Pentapetalae</taxon>
        <taxon>asterids</taxon>
        <taxon>campanulids</taxon>
        <taxon>Asterales</taxon>
        <taxon>Asteraceae</taxon>
        <taxon>Asteroideae</taxon>
        <taxon>Anthemideae</taxon>
        <taxon>Anthemidinae</taxon>
        <taxon>Tanacetum</taxon>
    </lineage>
</organism>
<evidence type="ECO:0000256" key="1">
    <source>
        <dbReference type="SAM" id="MobiDB-lite"/>
    </source>
</evidence>
<feature type="non-terminal residue" evidence="2">
    <location>
        <position position="1"/>
    </location>
</feature>
<comment type="caution">
    <text evidence="2">The sequence shown here is derived from an EMBL/GenBank/DDBJ whole genome shotgun (WGS) entry which is preliminary data.</text>
</comment>
<reference evidence="2" key="1">
    <citation type="journal article" date="2019" name="Sci. Rep.">
        <title>Draft genome of Tanacetum cinerariifolium, the natural source of mosquito coil.</title>
        <authorList>
            <person name="Yamashiro T."/>
            <person name="Shiraishi A."/>
            <person name="Satake H."/>
            <person name="Nakayama K."/>
        </authorList>
    </citation>
    <scope>NUCLEOTIDE SEQUENCE</scope>
</reference>
<dbReference type="AlphaFoldDB" id="A0A699Q277"/>
<feature type="compositionally biased region" description="Basic and acidic residues" evidence="1">
    <location>
        <begin position="1"/>
        <end position="17"/>
    </location>
</feature>
<name>A0A699Q277_TANCI</name>
<accession>A0A699Q277</accession>
<sequence>DNDSQREEIDIVSRTDELLPPGFKNDDSEEEIDIFEGLHADNSISNSEN</sequence>
<gene>
    <name evidence="2" type="ORF">Tci_828126</name>
</gene>
<dbReference type="EMBL" id="BKCJ010968230">
    <property type="protein sequence ID" value="GFC56156.1"/>
    <property type="molecule type" value="Genomic_DNA"/>
</dbReference>
<proteinExistence type="predicted"/>
<protein>
    <submittedName>
        <fullName evidence="2">Uncharacterized protein</fullName>
    </submittedName>
</protein>
<evidence type="ECO:0000313" key="2">
    <source>
        <dbReference type="EMBL" id="GFC56156.1"/>
    </source>
</evidence>